<dbReference type="Gene3D" id="3.40.605.10">
    <property type="entry name" value="Aldehyde Dehydrogenase, Chain A, domain 1"/>
    <property type="match status" value="1"/>
</dbReference>
<keyword evidence="7" id="KW-1185">Reference proteome</keyword>
<dbReference type="CDD" id="cd07112">
    <property type="entry name" value="ALDH_GABALDH-PuuC"/>
    <property type="match status" value="1"/>
</dbReference>
<organism evidence="6 7">
    <name type="scientific">Streptomyces mangrovisoli</name>
    <dbReference type="NCBI Taxonomy" id="1428628"/>
    <lineage>
        <taxon>Bacteria</taxon>
        <taxon>Bacillati</taxon>
        <taxon>Actinomycetota</taxon>
        <taxon>Actinomycetes</taxon>
        <taxon>Kitasatosporales</taxon>
        <taxon>Streptomycetaceae</taxon>
        <taxon>Streptomyces</taxon>
    </lineage>
</organism>
<evidence type="ECO:0000256" key="3">
    <source>
        <dbReference type="PROSITE-ProRule" id="PRU10007"/>
    </source>
</evidence>
<dbReference type="PROSITE" id="PS00070">
    <property type="entry name" value="ALDEHYDE_DEHYDR_CYS"/>
    <property type="match status" value="1"/>
</dbReference>
<dbReference type="GO" id="GO:0016620">
    <property type="term" value="F:oxidoreductase activity, acting on the aldehyde or oxo group of donors, NAD or NADP as acceptor"/>
    <property type="evidence" value="ECO:0007669"/>
    <property type="project" value="InterPro"/>
</dbReference>
<keyword evidence="2 4" id="KW-0560">Oxidoreductase</keyword>
<dbReference type="Gene3D" id="3.40.309.10">
    <property type="entry name" value="Aldehyde Dehydrogenase, Chain A, domain 2"/>
    <property type="match status" value="1"/>
</dbReference>
<dbReference type="AlphaFoldDB" id="A0A1J4NY75"/>
<dbReference type="EMBL" id="LAVA02000039">
    <property type="protein sequence ID" value="OIJ66436.1"/>
    <property type="molecule type" value="Genomic_DNA"/>
</dbReference>
<dbReference type="SUPFAM" id="SSF53720">
    <property type="entry name" value="ALDH-like"/>
    <property type="match status" value="1"/>
</dbReference>
<dbReference type="InterPro" id="IPR015590">
    <property type="entry name" value="Aldehyde_DH_dom"/>
</dbReference>
<dbReference type="InterPro" id="IPR016160">
    <property type="entry name" value="Ald_DH_CS_CYS"/>
</dbReference>
<dbReference type="FunFam" id="3.40.605.10:FF:000001">
    <property type="entry name" value="Aldehyde dehydrogenase 1"/>
    <property type="match status" value="1"/>
</dbReference>
<reference evidence="6" key="1">
    <citation type="submission" date="2016-10" db="EMBL/GenBank/DDBJ databases">
        <title>Genome sequence of Streptomyces mangrovisoli MUSC 149.</title>
        <authorList>
            <person name="Lee L.-H."/>
            <person name="Ser H.-L."/>
        </authorList>
    </citation>
    <scope>NUCLEOTIDE SEQUENCE [LARGE SCALE GENOMIC DNA]</scope>
    <source>
        <strain evidence="6">MUSC 149</strain>
    </source>
</reference>
<dbReference type="OrthoDB" id="6882680at2"/>
<dbReference type="InterPro" id="IPR029510">
    <property type="entry name" value="Ald_DH_CS_GLU"/>
</dbReference>
<dbReference type="PANTHER" id="PTHR11699">
    <property type="entry name" value="ALDEHYDE DEHYDROGENASE-RELATED"/>
    <property type="match status" value="1"/>
</dbReference>
<comment type="caution">
    <text evidence="6">The sequence shown here is derived from an EMBL/GenBank/DDBJ whole genome shotgun (WGS) entry which is preliminary data.</text>
</comment>
<comment type="similarity">
    <text evidence="1 4">Belongs to the aldehyde dehydrogenase family.</text>
</comment>
<dbReference type="RefSeq" id="WP_046582863.1">
    <property type="nucleotide sequence ID" value="NZ_LAVA02000039.1"/>
</dbReference>
<dbReference type="Pfam" id="PF00171">
    <property type="entry name" value="Aldedh"/>
    <property type="match status" value="1"/>
</dbReference>
<feature type="active site" evidence="3">
    <location>
        <position position="266"/>
    </location>
</feature>
<evidence type="ECO:0000256" key="2">
    <source>
        <dbReference type="ARBA" id="ARBA00023002"/>
    </source>
</evidence>
<accession>A0A1J4NY75</accession>
<dbReference type="Proteomes" id="UP000034196">
    <property type="component" value="Unassembled WGS sequence"/>
</dbReference>
<evidence type="ECO:0000259" key="5">
    <source>
        <dbReference type="Pfam" id="PF00171"/>
    </source>
</evidence>
<sequence length="496" mass="52507">MPAVTHDEWLHRAKALDLPRAHHIDGAEEAGSGAVFPVVSPRDGQILTEVADGGSAEVDAAVAAARRAFDSGPWPRLAPADRGRVLTRIADVLEDRRADLALTVSLEMGKPITDAHDIELRAVINTFRWYGQLADKLTDESPHTAADALALVTREPAGVVGAVVPWNFPLTLAGWKIAPALAAGCTVVLKPSENSPLSALLLARAATEAGLPPGVLNVVCGDGPVTGRALGLHPGVDVLAFTGSTAVGRHFLHYAADSNLKRVWLELGGKSPNIVLPDAPDLDKAAATAAWGIFFNQGEMCTAPSRLLVHSSVAERVTEAIVARARALRVGDPLDPATEMGALVGEAHLGRVLDHVRQAADDGARLRTGGTRTLTETGGSYLEPTVFDQVAPRSRLAREEVFGPVLSVLPFDDLDEAVALANDTEYGLAAGLWTSDLSTAHRVSRALKAGTVWVNCYEEGDLTVPFGGMKQSGNGRDKSAHALEKYTELKTTWIQL</sequence>
<dbReference type="STRING" id="1428628.WN71_018140"/>
<evidence type="ECO:0000256" key="4">
    <source>
        <dbReference type="RuleBase" id="RU003345"/>
    </source>
</evidence>
<name>A0A1J4NY75_9ACTN</name>
<feature type="domain" description="Aldehyde dehydrogenase" evidence="5">
    <location>
        <begin position="34"/>
        <end position="491"/>
    </location>
</feature>
<dbReference type="FunFam" id="3.40.309.10:FF:000012">
    <property type="entry name" value="Betaine aldehyde dehydrogenase"/>
    <property type="match status" value="1"/>
</dbReference>
<evidence type="ECO:0000313" key="7">
    <source>
        <dbReference type="Proteomes" id="UP000034196"/>
    </source>
</evidence>
<dbReference type="InterPro" id="IPR016162">
    <property type="entry name" value="Ald_DH_N"/>
</dbReference>
<evidence type="ECO:0000256" key="1">
    <source>
        <dbReference type="ARBA" id="ARBA00009986"/>
    </source>
</evidence>
<evidence type="ECO:0000313" key="6">
    <source>
        <dbReference type="EMBL" id="OIJ66436.1"/>
    </source>
</evidence>
<dbReference type="InterPro" id="IPR016163">
    <property type="entry name" value="Ald_DH_C"/>
</dbReference>
<dbReference type="PROSITE" id="PS00687">
    <property type="entry name" value="ALDEHYDE_DEHYDR_GLU"/>
    <property type="match status" value="1"/>
</dbReference>
<protein>
    <submittedName>
        <fullName evidence="6">Aldehyde dehydrogenase PuuC</fullName>
    </submittedName>
</protein>
<proteinExistence type="inferred from homology"/>
<dbReference type="InterPro" id="IPR016161">
    <property type="entry name" value="Ald_DH/histidinol_DH"/>
</dbReference>
<gene>
    <name evidence="6" type="ORF">WN71_018140</name>
</gene>